<feature type="transmembrane region" description="Helical" evidence="1">
    <location>
        <begin position="46"/>
        <end position="64"/>
    </location>
</feature>
<keyword evidence="4" id="KW-1185">Reference proteome</keyword>
<evidence type="ECO:0000256" key="1">
    <source>
        <dbReference type="SAM" id="Phobius"/>
    </source>
</evidence>
<protein>
    <recommendedName>
        <fullName evidence="2">SHOCT domain-containing protein</fullName>
    </recommendedName>
</protein>
<dbReference type="InterPro" id="IPR018649">
    <property type="entry name" value="SHOCT"/>
</dbReference>
<feature type="domain" description="SHOCT" evidence="2">
    <location>
        <begin position="106"/>
        <end position="132"/>
    </location>
</feature>
<name>M0ERR6_9EURY</name>
<keyword evidence="1" id="KW-1133">Transmembrane helix</keyword>
<dbReference type="Pfam" id="PF09851">
    <property type="entry name" value="SHOCT"/>
    <property type="match status" value="1"/>
</dbReference>
<dbReference type="EMBL" id="AOJM01000051">
    <property type="protein sequence ID" value="ELZ49104.1"/>
    <property type="molecule type" value="Genomic_DNA"/>
</dbReference>
<proteinExistence type="predicted"/>
<keyword evidence="1" id="KW-0812">Transmembrane</keyword>
<evidence type="ECO:0000313" key="4">
    <source>
        <dbReference type="Proteomes" id="UP000011526"/>
    </source>
</evidence>
<evidence type="ECO:0000259" key="2">
    <source>
        <dbReference type="Pfam" id="PF09851"/>
    </source>
</evidence>
<comment type="caution">
    <text evidence="3">The sequence shown here is derived from an EMBL/GenBank/DDBJ whole genome shotgun (WGS) entry which is preliminary data.</text>
</comment>
<keyword evidence="1" id="KW-0472">Membrane</keyword>
<evidence type="ECO:0000313" key="3">
    <source>
        <dbReference type="EMBL" id="ELZ49104.1"/>
    </source>
</evidence>
<reference evidence="3 4" key="1">
    <citation type="journal article" date="2014" name="PLoS Genet.">
        <title>Phylogenetically driven sequencing of extremely halophilic archaea reveals strategies for static and dynamic osmo-response.</title>
        <authorList>
            <person name="Becker E.A."/>
            <person name="Seitzer P.M."/>
            <person name="Tritt A."/>
            <person name="Larsen D."/>
            <person name="Krusor M."/>
            <person name="Yao A.I."/>
            <person name="Wu D."/>
            <person name="Madern D."/>
            <person name="Eisen J.A."/>
            <person name="Darling A.E."/>
            <person name="Facciotti M.T."/>
        </authorList>
    </citation>
    <scope>NUCLEOTIDE SEQUENCE [LARGE SCALE GENOMIC DNA]</scope>
    <source>
        <strain evidence="3 4">JCM 9100</strain>
    </source>
</reference>
<accession>M0ERR6</accession>
<sequence>MTAGAARHAPPRPADETAFRLAGVASIMTGLARRVAWNLRHRWRRVFALCVVGAGVAAPLLTGLWWTLPLVWFFGLVILLPVLHTLTKPVPDADPDGGEDATGDPALDALRERYANGDIDEREFERKLDRLLETEDAETVDGPADGDVTDRVREGVRREMERLRE</sequence>
<dbReference type="AlphaFoldDB" id="M0ERR6"/>
<dbReference type="PATRIC" id="fig|1227467.4.peg.1765"/>
<organism evidence="3 4">
    <name type="scientific">Halorubrum distributum JCM 9100</name>
    <dbReference type="NCBI Taxonomy" id="1227467"/>
    <lineage>
        <taxon>Archaea</taxon>
        <taxon>Methanobacteriati</taxon>
        <taxon>Methanobacteriota</taxon>
        <taxon>Stenosarchaea group</taxon>
        <taxon>Halobacteria</taxon>
        <taxon>Halobacteriales</taxon>
        <taxon>Haloferacaceae</taxon>
        <taxon>Halorubrum</taxon>
        <taxon>Halorubrum distributum group</taxon>
    </lineage>
</organism>
<gene>
    <name evidence="3" type="ORF">C465_09038</name>
</gene>
<dbReference type="Proteomes" id="UP000011526">
    <property type="component" value="Unassembled WGS sequence"/>
</dbReference>